<evidence type="ECO:0000313" key="4">
    <source>
        <dbReference type="Proteomes" id="UP000242498"/>
    </source>
</evidence>
<dbReference type="EMBL" id="LT907782">
    <property type="protein sequence ID" value="SNX58576.1"/>
    <property type="molecule type" value="Genomic_DNA"/>
</dbReference>
<dbReference type="Proteomes" id="UP000242498">
    <property type="component" value="Chromosome I"/>
</dbReference>
<feature type="signal peptide" evidence="2">
    <location>
        <begin position="1"/>
        <end position="19"/>
    </location>
</feature>
<reference evidence="3 4" key="1">
    <citation type="submission" date="2017-08" db="EMBL/GenBank/DDBJ databases">
        <authorList>
            <person name="de Groot N.N."/>
        </authorList>
    </citation>
    <scope>NUCLEOTIDE SEQUENCE [LARGE SCALE GENOMIC DNA]</scope>
    <source>
        <strain evidence="3 4">Nm15</strain>
    </source>
</reference>
<feature type="chain" id="PRO_5012063397" description="Lipoprotein-attachment site-containing protein" evidence="2">
    <location>
        <begin position="20"/>
        <end position="43"/>
    </location>
</feature>
<evidence type="ECO:0008006" key="5">
    <source>
        <dbReference type="Google" id="ProtNLM"/>
    </source>
</evidence>
<organism evidence="3 4">
    <name type="scientific">Nitrosomonas ureae</name>
    <dbReference type="NCBI Taxonomy" id="44577"/>
    <lineage>
        <taxon>Bacteria</taxon>
        <taxon>Pseudomonadati</taxon>
        <taxon>Pseudomonadota</taxon>
        <taxon>Betaproteobacteria</taxon>
        <taxon>Nitrosomonadales</taxon>
        <taxon>Nitrosomonadaceae</taxon>
        <taxon>Nitrosomonas</taxon>
    </lineage>
</organism>
<name>A0A285BUE2_9PROT</name>
<keyword evidence="2" id="KW-0732">Signal</keyword>
<sequence>MKYLLLAAVLLAFTLPLTACGGEGKPGQYPPSLYKDNKEGDSQ</sequence>
<evidence type="ECO:0000313" key="3">
    <source>
        <dbReference type="EMBL" id="SNX58576.1"/>
    </source>
</evidence>
<protein>
    <recommendedName>
        <fullName evidence="5">Lipoprotein-attachment site-containing protein</fullName>
    </recommendedName>
</protein>
<evidence type="ECO:0000256" key="1">
    <source>
        <dbReference type="SAM" id="MobiDB-lite"/>
    </source>
</evidence>
<dbReference type="RefSeq" id="WP_269457634.1">
    <property type="nucleotide sequence ID" value="NZ_LT907782.1"/>
</dbReference>
<proteinExistence type="predicted"/>
<gene>
    <name evidence="3" type="ORF">SAMN06296273_0038</name>
</gene>
<accession>A0A285BUE2</accession>
<evidence type="ECO:0000256" key="2">
    <source>
        <dbReference type="SAM" id="SignalP"/>
    </source>
</evidence>
<feature type="region of interest" description="Disordered" evidence="1">
    <location>
        <begin position="23"/>
        <end position="43"/>
    </location>
</feature>
<dbReference type="AlphaFoldDB" id="A0A285BUE2"/>